<comment type="catalytic activity">
    <reaction evidence="5">
        <text>a 2'-deoxyadenosine in DNA + S-adenosyl-L-methionine = an N(6)-methyl-2'-deoxyadenosine in DNA + S-adenosyl-L-homocysteine + H(+)</text>
        <dbReference type="Rhea" id="RHEA:15197"/>
        <dbReference type="Rhea" id="RHEA-COMP:12418"/>
        <dbReference type="Rhea" id="RHEA-COMP:12419"/>
        <dbReference type="ChEBI" id="CHEBI:15378"/>
        <dbReference type="ChEBI" id="CHEBI:57856"/>
        <dbReference type="ChEBI" id="CHEBI:59789"/>
        <dbReference type="ChEBI" id="CHEBI:90615"/>
        <dbReference type="ChEBI" id="CHEBI:90616"/>
        <dbReference type="EC" id="2.1.1.72"/>
    </reaction>
</comment>
<keyword evidence="2 6" id="KW-0489">Methyltransferase</keyword>
<dbReference type="EMBL" id="CP072649">
    <property type="protein sequence ID" value="QUW04285.1"/>
    <property type="molecule type" value="Genomic_DNA"/>
</dbReference>
<dbReference type="PRINTS" id="PR00505">
    <property type="entry name" value="D12N6MTFRASE"/>
</dbReference>
<dbReference type="GO" id="GO:0032259">
    <property type="term" value="P:methylation"/>
    <property type="evidence" value="ECO:0007669"/>
    <property type="project" value="UniProtKB-KW"/>
</dbReference>
<dbReference type="Pfam" id="PF02086">
    <property type="entry name" value="MethyltransfD12"/>
    <property type="match status" value="1"/>
</dbReference>
<dbReference type="PROSITE" id="PS00092">
    <property type="entry name" value="N6_MTASE"/>
    <property type="match status" value="1"/>
</dbReference>
<dbReference type="InterPro" id="IPR012327">
    <property type="entry name" value="MeTrfase_D12"/>
</dbReference>
<dbReference type="InterPro" id="IPR029063">
    <property type="entry name" value="SAM-dependent_MTases_sf"/>
</dbReference>
<protein>
    <recommendedName>
        <fullName evidence="1">site-specific DNA-methyltransferase (adenine-specific)</fullName>
        <ecNumber evidence="1">2.1.1.72</ecNumber>
    </recommendedName>
</protein>
<dbReference type="EC" id="2.1.1.72" evidence="1"/>
<keyword evidence="3" id="KW-0808">Transferase</keyword>
<gene>
    <name evidence="6" type="ORF">J8C06_14700</name>
</gene>
<proteinExistence type="predicted"/>
<reference evidence="6 7" key="1">
    <citation type="submission" date="2021-03" db="EMBL/GenBank/DDBJ databases">
        <title>Genomic and phenotypic characterization of Chloracidobacterium isolates provides evidence for multiple species.</title>
        <authorList>
            <person name="Saini M.K."/>
            <person name="Costas A.M.G."/>
            <person name="Tank M."/>
            <person name="Bryant D.A."/>
        </authorList>
    </citation>
    <scope>NUCLEOTIDE SEQUENCE [LARGE SCALE GENOMIC DNA]</scope>
    <source>
        <strain evidence="6 7">BV2-C</strain>
    </source>
</reference>
<accession>A0ABX8BEG5</accession>
<evidence type="ECO:0000313" key="6">
    <source>
        <dbReference type="EMBL" id="QUW04285.1"/>
    </source>
</evidence>
<sequence>MIKYIGSKRTLIPLIREVTRRLGPTRSVIDLFSGTSRVGHALKADGYRVLANDYLAYAATLARCYVQADAEDVLADAQKLIQEFNRLKGAPGYVTETFCVKARFFHPKNGERIDAIREAIAAKGLPPELEAVALVALMEAADRVDSTTGLQMAYLKAWAPRALNDLELRVPDVLPRARHGKGQATCLDALEAASRLEADVAYLDPPYNQHSYLGNYHIWESLVRWDKPPVYGVACKRLDVRERRSVFNARSRFAGAFRQVLNAIQAPTIIVSFNDEGYLSRAEMTALLQSLWGGAGQMVVIEQDFKRYVGAQIGIYNPNGEKVGEVSHLRNKEFLYVVSRRPLPADLVALAHHSLRQPLLFN</sequence>
<dbReference type="Proteomes" id="UP000676506">
    <property type="component" value="Chromosome 2"/>
</dbReference>
<dbReference type="RefSeq" id="WP_211430174.1">
    <property type="nucleotide sequence ID" value="NZ_CP072649.1"/>
</dbReference>
<keyword evidence="4" id="KW-0949">S-adenosyl-L-methionine</keyword>
<evidence type="ECO:0000256" key="4">
    <source>
        <dbReference type="ARBA" id="ARBA00022691"/>
    </source>
</evidence>
<dbReference type="SUPFAM" id="SSF53335">
    <property type="entry name" value="S-adenosyl-L-methionine-dependent methyltransferases"/>
    <property type="match status" value="1"/>
</dbReference>
<evidence type="ECO:0000256" key="5">
    <source>
        <dbReference type="ARBA" id="ARBA00047942"/>
    </source>
</evidence>
<keyword evidence="7" id="KW-1185">Reference proteome</keyword>
<dbReference type="GO" id="GO:0008168">
    <property type="term" value="F:methyltransferase activity"/>
    <property type="evidence" value="ECO:0007669"/>
    <property type="project" value="UniProtKB-KW"/>
</dbReference>
<dbReference type="InterPro" id="IPR002052">
    <property type="entry name" value="DNA_methylase_N6_adenine_CS"/>
</dbReference>
<organism evidence="6 7">
    <name type="scientific">Chloracidobacterium validum</name>
    <dbReference type="NCBI Taxonomy" id="2821543"/>
    <lineage>
        <taxon>Bacteria</taxon>
        <taxon>Pseudomonadati</taxon>
        <taxon>Acidobacteriota</taxon>
        <taxon>Terriglobia</taxon>
        <taxon>Terriglobales</taxon>
        <taxon>Acidobacteriaceae</taxon>
        <taxon>Chloracidobacterium</taxon>
    </lineage>
</organism>
<evidence type="ECO:0000256" key="3">
    <source>
        <dbReference type="ARBA" id="ARBA00022679"/>
    </source>
</evidence>
<evidence type="ECO:0000256" key="2">
    <source>
        <dbReference type="ARBA" id="ARBA00022603"/>
    </source>
</evidence>
<evidence type="ECO:0000313" key="7">
    <source>
        <dbReference type="Proteomes" id="UP000676506"/>
    </source>
</evidence>
<name>A0ABX8BEG5_9BACT</name>
<evidence type="ECO:0000256" key="1">
    <source>
        <dbReference type="ARBA" id="ARBA00011900"/>
    </source>
</evidence>